<keyword evidence="2 8" id="KW-0812">Transmembrane</keyword>
<keyword evidence="3" id="KW-0677">Repeat</keyword>
<evidence type="ECO:0000259" key="9">
    <source>
        <dbReference type="Pfam" id="PF13962"/>
    </source>
</evidence>
<feature type="transmembrane region" description="Helical" evidence="8">
    <location>
        <begin position="476"/>
        <end position="499"/>
    </location>
</feature>
<dbReference type="PROSITE" id="PS50297">
    <property type="entry name" value="ANK_REP_REGION"/>
    <property type="match status" value="1"/>
</dbReference>
<dbReference type="InterPro" id="IPR026961">
    <property type="entry name" value="PGG_dom"/>
</dbReference>
<dbReference type="PROSITE" id="PS50088">
    <property type="entry name" value="ANK_REPEAT"/>
    <property type="match status" value="1"/>
</dbReference>
<dbReference type="InterPro" id="IPR036770">
    <property type="entry name" value="Ankyrin_rpt-contain_sf"/>
</dbReference>
<feature type="transmembrane region" description="Helical" evidence="8">
    <location>
        <begin position="441"/>
        <end position="464"/>
    </location>
</feature>
<evidence type="ECO:0000256" key="3">
    <source>
        <dbReference type="ARBA" id="ARBA00022737"/>
    </source>
</evidence>
<evidence type="ECO:0000256" key="2">
    <source>
        <dbReference type="ARBA" id="ARBA00022692"/>
    </source>
</evidence>
<evidence type="ECO:0000313" key="10">
    <source>
        <dbReference type="EMBL" id="KAL3714922.1"/>
    </source>
</evidence>
<dbReference type="InterPro" id="IPR002110">
    <property type="entry name" value="Ankyrin_rpt"/>
</dbReference>
<dbReference type="Pfam" id="PF13962">
    <property type="entry name" value="PGG"/>
    <property type="match status" value="1"/>
</dbReference>
<dbReference type="Proteomes" id="UP001634007">
    <property type="component" value="Unassembled WGS sequence"/>
</dbReference>
<accession>A0ABD3IIV7</accession>
<feature type="repeat" description="ANK" evidence="7">
    <location>
        <begin position="235"/>
        <end position="267"/>
    </location>
</feature>
<feature type="domain" description="PGG" evidence="9">
    <location>
        <begin position="402"/>
        <end position="501"/>
    </location>
</feature>
<dbReference type="PANTHER" id="PTHR24186:SF46">
    <property type="entry name" value="PROTEIN ACCELERATED CELL DEATH 6-LIKE"/>
    <property type="match status" value="1"/>
</dbReference>
<feature type="transmembrane region" description="Helical" evidence="8">
    <location>
        <begin position="539"/>
        <end position="557"/>
    </location>
</feature>
<evidence type="ECO:0000256" key="7">
    <source>
        <dbReference type="PROSITE-ProRule" id="PRU00023"/>
    </source>
</evidence>
<dbReference type="AlphaFoldDB" id="A0ABD3IIV7"/>
<evidence type="ECO:0000256" key="6">
    <source>
        <dbReference type="ARBA" id="ARBA00023136"/>
    </source>
</evidence>
<sequence>MEHAVSIDRSAKWATQIRRLEDLKARCVPTPNNQQELRDGDLNKIMDRDLYEATKEGDIEKFINALEKVYESRKLALSHIFNQVTPSGNSLLHVAASSRRDYVMELILIHFPHTMTRKISLEDTPLHIAVQDKRFDATKMLIRWGTDSKIIYWKNKGGKSPLCLAIEKFKFEGQPREEAPWEILRLLLQESARDEAYAVKMAMSPILATIKYENTDLLKEIIDRFPKLLHLRDEDGGTPMHAAASVGDDDAIGLLLEKCPHLALQTDKNAGNFGPIERLLKDTWPDLAEIKNKKHQNILHVAAKGRNDYAPDTIEKLVNAKDVDRNTPLHLASMHNHCEVMRSLTKVKRIRLELRNNDGLTALDVGMESRSLSTEHPAVVKSRDALLLREQGSGASKSSPAEWIKDQVNTLLLVATLAASSDNAYDELHPRTATMLHHRMFRVFIIANMLAMYSSILAVVVLLWGLNRDFYVAELAYHSAGPLMLMALTGMSMAFFAAISVAVSRLAWLGSLAMSVGVLYLTMVVVVLAALIFPSSKTTMFIVVFYYIVVYTVIRSVKFRVKVFYGIIFRKPALLFTFCFQIESEFANMYSDYESPHKNFVGLCTDHQFNGNLLFHLITC</sequence>
<dbReference type="Pfam" id="PF12796">
    <property type="entry name" value="Ank_2"/>
    <property type="match status" value="1"/>
</dbReference>
<dbReference type="EMBL" id="JBJKBG010000011">
    <property type="protein sequence ID" value="KAL3714922.1"/>
    <property type="molecule type" value="Genomic_DNA"/>
</dbReference>
<keyword evidence="5 7" id="KW-0040">ANK repeat</keyword>
<dbReference type="Gene3D" id="1.25.40.20">
    <property type="entry name" value="Ankyrin repeat-containing domain"/>
    <property type="match status" value="2"/>
</dbReference>
<evidence type="ECO:0000256" key="5">
    <source>
        <dbReference type="ARBA" id="ARBA00023043"/>
    </source>
</evidence>
<reference evidence="10 11" key="1">
    <citation type="submission" date="2024-11" db="EMBL/GenBank/DDBJ databases">
        <title>Chromosome-level genome assembly of Eucalyptus globulus Labill. provides insights into its genome evolution.</title>
        <authorList>
            <person name="Li X."/>
        </authorList>
    </citation>
    <scope>NUCLEOTIDE SEQUENCE [LARGE SCALE GENOMIC DNA]</scope>
    <source>
        <strain evidence="10">CL2024</strain>
        <tissue evidence="10">Fresh tender leaves</tissue>
    </source>
</reference>
<evidence type="ECO:0000313" key="11">
    <source>
        <dbReference type="Proteomes" id="UP001634007"/>
    </source>
</evidence>
<keyword evidence="11" id="KW-1185">Reference proteome</keyword>
<keyword evidence="6 8" id="KW-0472">Membrane</keyword>
<dbReference type="PANTHER" id="PTHR24186">
    <property type="entry name" value="PROTEIN PHOSPHATASE 1 REGULATORY SUBUNIT"/>
    <property type="match status" value="1"/>
</dbReference>
<dbReference type="SMART" id="SM00248">
    <property type="entry name" value="ANK"/>
    <property type="match status" value="6"/>
</dbReference>
<evidence type="ECO:0000256" key="4">
    <source>
        <dbReference type="ARBA" id="ARBA00022989"/>
    </source>
</evidence>
<feature type="transmembrane region" description="Helical" evidence="8">
    <location>
        <begin position="506"/>
        <end position="533"/>
    </location>
</feature>
<dbReference type="SUPFAM" id="SSF48403">
    <property type="entry name" value="Ankyrin repeat"/>
    <property type="match status" value="1"/>
</dbReference>
<gene>
    <name evidence="10" type="ORF">ACJRO7_006773</name>
</gene>
<keyword evidence="4 8" id="KW-1133">Transmembrane helix</keyword>
<dbReference type="GO" id="GO:0016020">
    <property type="term" value="C:membrane"/>
    <property type="evidence" value="ECO:0007669"/>
    <property type="project" value="UniProtKB-SubCell"/>
</dbReference>
<protein>
    <recommendedName>
        <fullName evidence="9">PGG domain-containing protein</fullName>
    </recommendedName>
</protein>
<comment type="subcellular location">
    <subcellularLocation>
        <location evidence="1">Membrane</location>
        <topology evidence="1">Multi-pass membrane protein</topology>
    </subcellularLocation>
</comment>
<name>A0ABD3IIV7_EUCGL</name>
<proteinExistence type="predicted"/>
<comment type="caution">
    <text evidence="10">The sequence shown here is derived from an EMBL/GenBank/DDBJ whole genome shotgun (WGS) entry which is preliminary data.</text>
</comment>
<organism evidence="10 11">
    <name type="scientific">Eucalyptus globulus</name>
    <name type="common">Tasmanian blue gum</name>
    <dbReference type="NCBI Taxonomy" id="34317"/>
    <lineage>
        <taxon>Eukaryota</taxon>
        <taxon>Viridiplantae</taxon>
        <taxon>Streptophyta</taxon>
        <taxon>Embryophyta</taxon>
        <taxon>Tracheophyta</taxon>
        <taxon>Spermatophyta</taxon>
        <taxon>Magnoliopsida</taxon>
        <taxon>eudicotyledons</taxon>
        <taxon>Gunneridae</taxon>
        <taxon>Pentapetalae</taxon>
        <taxon>rosids</taxon>
        <taxon>malvids</taxon>
        <taxon>Myrtales</taxon>
        <taxon>Myrtaceae</taxon>
        <taxon>Myrtoideae</taxon>
        <taxon>Eucalypteae</taxon>
        <taxon>Eucalyptus</taxon>
    </lineage>
</organism>
<evidence type="ECO:0000256" key="1">
    <source>
        <dbReference type="ARBA" id="ARBA00004141"/>
    </source>
</evidence>
<evidence type="ECO:0000256" key="8">
    <source>
        <dbReference type="SAM" id="Phobius"/>
    </source>
</evidence>